<dbReference type="InterPro" id="IPR013922">
    <property type="entry name" value="Cyclin_PHO80-like"/>
</dbReference>
<feature type="compositionally biased region" description="Polar residues" evidence="1">
    <location>
        <begin position="192"/>
        <end position="201"/>
    </location>
</feature>
<dbReference type="SUPFAM" id="SSF47954">
    <property type="entry name" value="Cyclin-like"/>
    <property type="match status" value="1"/>
</dbReference>
<organism evidence="2 3">
    <name type="scientific">Blattamonas nauphoetae</name>
    <dbReference type="NCBI Taxonomy" id="2049346"/>
    <lineage>
        <taxon>Eukaryota</taxon>
        <taxon>Metamonada</taxon>
        <taxon>Preaxostyla</taxon>
        <taxon>Oxymonadida</taxon>
        <taxon>Blattamonas</taxon>
    </lineage>
</organism>
<feature type="compositionally biased region" description="Polar residues" evidence="1">
    <location>
        <begin position="513"/>
        <end position="533"/>
    </location>
</feature>
<evidence type="ECO:0000313" key="2">
    <source>
        <dbReference type="EMBL" id="KAK2941608.1"/>
    </source>
</evidence>
<dbReference type="EMBL" id="JARBJD010000484">
    <property type="protein sequence ID" value="KAK2941608.1"/>
    <property type="molecule type" value="Genomic_DNA"/>
</dbReference>
<keyword evidence="3" id="KW-1185">Reference proteome</keyword>
<feature type="compositionally biased region" description="Polar residues" evidence="1">
    <location>
        <begin position="1"/>
        <end position="10"/>
    </location>
</feature>
<name>A0ABQ9WQJ3_9EUKA</name>
<dbReference type="PANTHER" id="PTHR15615">
    <property type="match status" value="1"/>
</dbReference>
<evidence type="ECO:0000313" key="3">
    <source>
        <dbReference type="Proteomes" id="UP001281761"/>
    </source>
</evidence>
<dbReference type="Gene3D" id="1.10.472.10">
    <property type="entry name" value="Cyclin-like"/>
    <property type="match status" value="1"/>
</dbReference>
<dbReference type="Pfam" id="PF08613">
    <property type="entry name" value="Cyclin"/>
    <property type="match status" value="1"/>
</dbReference>
<feature type="compositionally biased region" description="Low complexity" evidence="1">
    <location>
        <begin position="591"/>
        <end position="603"/>
    </location>
</feature>
<evidence type="ECO:0008006" key="4">
    <source>
        <dbReference type="Google" id="ProtNLM"/>
    </source>
</evidence>
<protein>
    <recommendedName>
        <fullName evidence="4">Cyclin</fullName>
    </recommendedName>
</protein>
<reference evidence="2 3" key="1">
    <citation type="journal article" date="2022" name="bioRxiv">
        <title>Genomics of Preaxostyla Flagellates Illuminates Evolutionary Transitions and the Path Towards Mitochondrial Loss.</title>
        <authorList>
            <person name="Novak L.V.F."/>
            <person name="Treitli S.C."/>
            <person name="Pyrih J."/>
            <person name="Halakuc P."/>
            <person name="Pipaliya S.V."/>
            <person name="Vacek V."/>
            <person name="Brzon O."/>
            <person name="Soukal P."/>
            <person name="Eme L."/>
            <person name="Dacks J.B."/>
            <person name="Karnkowska A."/>
            <person name="Elias M."/>
            <person name="Hampl V."/>
        </authorList>
    </citation>
    <scope>NUCLEOTIDE SEQUENCE [LARGE SCALE GENOMIC DNA]</scope>
    <source>
        <strain evidence="2">NAU3</strain>
        <tissue evidence="2">Gut</tissue>
    </source>
</reference>
<accession>A0ABQ9WQJ3</accession>
<dbReference type="PANTHER" id="PTHR15615:SF108">
    <property type="entry name" value="PROTEIN CNPPD1"/>
    <property type="match status" value="1"/>
</dbReference>
<gene>
    <name evidence="2" type="ORF">BLNAU_23485</name>
</gene>
<comment type="caution">
    <text evidence="2">The sequence shown here is derived from an EMBL/GenBank/DDBJ whole genome shotgun (WGS) entry which is preliminary data.</text>
</comment>
<dbReference type="Proteomes" id="UP001281761">
    <property type="component" value="Unassembled WGS sequence"/>
</dbReference>
<feature type="region of interest" description="Disordered" evidence="1">
    <location>
        <begin position="513"/>
        <end position="603"/>
    </location>
</feature>
<proteinExistence type="predicted"/>
<feature type="region of interest" description="Disordered" evidence="1">
    <location>
        <begin position="1"/>
        <end position="23"/>
    </location>
</feature>
<feature type="compositionally biased region" description="Polar residues" evidence="1">
    <location>
        <begin position="540"/>
        <end position="571"/>
    </location>
</feature>
<evidence type="ECO:0000256" key="1">
    <source>
        <dbReference type="SAM" id="MobiDB-lite"/>
    </source>
</evidence>
<dbReference type="InterPro" id="IPR036915">
    <property type="entry name" value="Cyclin-like_sf"/>
</dbReference>
<sequence length="728" mass="79715">MTSHISQSPTKLHESNGKLNPTRLHSVDGASVLAIVKLYALDQVSRRDSLPNTNHDSDKTWHFENSPHFPSLAIYLDLLMLRMNCSPFCFVIALLYIDRLRTDCGVRFTSQNAHTLFLTAAVISTKYLDDQFFLNKHYAHLGGLSSSVFNEMERSMLSLLNYSLTFDIDRLEQFFGRICHTVYPPRVDSPLSAKSDSLSDPSTERKHSSSPDTQNLNLSGSPPSSSFSTLSSLNVHSKVFVPASRRLYDNHKRQKLEAQRESFLMAQEDINAISVTPLHITTLPVVFPSVPRAHSRESTHYFYPLPPTLPFSFLRHRSKGSYPQTLSWENNASPPPVSSPNDAEGPLNSFFFANTQSALPPMIHPTPSSSSFPLAHLLQMKGIPPSSSLFPSIQQPSVINPPVHSSISPAFISAPQPTPSPAILVNPNHSHTPTLITLPYSPLPKLSVNRLSPGESELVMDKQQAQPAQLSLGLKRLSSSGLTQPVEGAHSQLEDHKLPAMITLPVNLNSLTANNAEHRNPPQSDSTHTSSLRLSRDHPQQSPGRSNNTPTLRLNQPASTKQHIASETSVGYQRLPEPPLFLDISQTDTTPSKQQSSPSSSISILPFPPLAAVAAPNESKLTPLLTTPSHTPLPSTTPHQVLNIATQSKPKTDALIVPTPSPPTQFAFPASSPPPLLQTPPVTTAILLSPPVRLPQPHAAPLQPQFYSFKRPVQHAVPQTLVASNTFV</sequence>
<feature type="region of interest" description="Disordered" evidence="1">
    <location>
        <begin position="190"/>
        <end position="224"/>
    </location>
</feature>
<feature type="region of interest" description="Disordered" evidence="1">
    <location>
        <begin position="325"/>
        <end position="346"/>
    </location>
</feature>
<feature type="compositionally biased region" description="Low complexity" evidence="1">
    <location>
        <begin position="215"/>
        <end position="224"/>
    </location>
</feature>
<dbReference type="CDD" id="cd20558">
    <property type="entry name" value="CYCLIN_ScPCL7-like"/>
    <property type="match status" value="1"/>
</dbReference>